<evidence type="ECO:0000313" key="1">
    <source>
        <dbReference type="EMBL" id="KEI43095.1"/>
    </source>
</evidence>
<dbReference type="AlphaFoldDB" id="A0A073AUM6"/>
<protein>
    <submittedName>
        <fullName evidence="1">Uncharacterized protein</fullName>
    </submittedName>
</protein>
<dbReference type="Proteomes" id="UP000031419">
    <property type="component" value="Unassembled WGS sequence"/>
</dbReference>
<dbReference type="OrthoDB" id="3692551at2"/>
<reference evidence="1 2" key="1">
    <citation type="submission" date="2014-06" db="EMBL/GenBank/DDBJ databases">
        <title>Saccharopolyspora rectivirgula DSM-43113 Genome sequencing.</title>
        <authorList>
            <person name="Barrera C."/>
            <person name="Millon L."/>
            <person name="Rognon B."/>
            <person name="Zaugg C."/>
            <person name="Monod M."/>
        </authorList>
    </citation>
    <scope>NUCLEOTIDE SEQUENCE [LARGE SCALE GENOMIC DNA]</scope>
    <source>
        <strain evidence="1 2">DSM 43113</strain>
    </source>
</reference>
<name>A0A073AUM6_9PSEU</name>
<proteinExistence type="predicted"/>
<dbReference type="EMBL" id="JNVU01000048">
    <property type="protein sequence ID" value="KEI43095.1"/>
    <property type="molecule type" value="Genomic_DNA"/>
</dbReference>
<comment type="caution">
    <text evidence="1">The sequence shown here is derived from an EMBL/GenBank/DDBJ whole genome shotgun (WGS) entry which is preliminary data.</text>
</comment>
<gene>
    <name evidence="1" type="ORF">GU90_18390</name>
</gene>
<keyword evidence="2" id="KW-1185">Reference proteome</keyword>
<evidence type="ECO:0000313" key="2">
    <source>
        <dbReference type="Proteomes" id="UP000031419"/>
    </source>
</evidence>
<dbReference type="RefSeq" id="WP_029720908.1">
    <property type="nucleotide sequence ID" value="NZ_JAJUIW010000001.1"/>
</dbReference>
<organism evidence="1 2">
    <name type="scientific">Saccharopolyspora rectivirgula</name>
    <dbReference type="NCBI Taxonomy" id="28042"/>
    <lineage>
        <taxon>Bacteria</taxon>
        <taxon>Bacillati</taxon>
        <taxon>Actinomycetota</taxon>
        <taxon>Actinomycetes</taxon>
        <taxon>Pseudonocardiales</taxon>
        <taxon>Pseudonocardiaceae</taxon>
        <taxon>Saccharopolyspora</taxon>
    </lineage>
</organism>
<sequence>MFESLRGAVLVDRQFGYECAQPLNTGRRVDDVGGMPQRTSSPGAAVDDALKPCGLWTDRDGVVHIRAAGTGRTYCDVAVGAYTAARPVIGCDRCVAVSIADYARHHDCREPKSCGEAWGEDGAA</sequence>
<accession>A0A073AUM6</accession>